<feature type="compositionally biased region" description="Low complexity" evidence="3">
    <location>
        <begin position="15"/>
        <end position="35"/>
    </location>
</feature>
<evidence type="ECO:0000313" key="6">
    <source>
        <dbReference type="Proteomes" id="UP000465360"/>
    </source>
</evidence>
<dbReference type="PANTHER" id="PTHR37042:SF4">
    <property type="entry name" value="OUTER MEMBRANE PROTEIN RV1973"/>
    <property type="match status" value="1"/>
</dbReference>
<evidence type="ECO:0000313" key="5">
    <source>
        <dbReference type="EMBL" id="GFG94076.1"/>
    </source>
</evidence>
<dbReference type="PANTHER" id="PTHR37042">
    <property type="entry name" value="OUTER MEMBRANE PROTEIN RV1973"/>
    <property type="match status" value="1"/>
</dbReference>
<feature type="compositionally biased region" description="Acidic residues" evidence="3">
    <location>
        <begin position="107"/>
        <end position="161"/>
    </location>
</feature>
<dbReference type="GO" id="GO:0016020">
    <property type="term" value="C:membrane"/>
    <property type="evidence" value="ECO:0007669"/>
    <property type="project" value="UniProtKB-SubCell"/>
</dbReference>
<keyword evidence="2 4" id="KW-0472">Membrane</keyword>
<sequence>MTDTAPAPAEEETTEAGTAAGAADTAAVKPAMPAKPARRRRLFGKRRSAGPAAQEGAADSEVEPEKSSAADAGGDAAEAVTAAEDMAEAEAAAAEAVTDEAGSAQVDETDTAEAADDDKAEAGEAETDTAETETDTAEADTDSAEATDTDSDSTTDSAEADATEKPKKKVRRKRLGGKRLAVAATIVMSLLFIGSAAFAGASVQPYLADKATVAVKLKVARTAANAITTLWTYTPENMDSLADRAATYLSGDFGAQYRKFVDSIAAPNKQAKVTNSTEVTGVAVESLDRDNAVAIVYTNTTTTSPLTKNIPSLKYLSYRLIMRRDDDRWLVTRMTTITSLDLTPRL</sequence>
<keyword evidence="4" id="KW-1133">Transmembrane helix</keyword>
<dbReference type="AlphaFoldDB" id="A0A7I9YZS5"/>
<accession>A0A7I9YZS5</accession>
<feature type="compositionally biased region" description="Low complexity" evidence="3">
    <location>
        <begin position="69"/>
        <end position="101"/>
    </location>
</feature>
<feature type="region of interest" description="Disordered" evidence="3">
    <location>
        <begin position="1"/>
        <end position="171"/>
    </location>
</feature>
<feature type="compositionally biased region" description="Basic residues" evidence="3">
    <location>
        <begin position="36"/>
        <end position="48"/>
    </location>
</feature>
<dbReference type="SUPFAM" id="SSF54427">
    <property type="entry name" value="NTF2-like"/>
    <property type="match status" value="1"/>
</dbReference>
<proteinExistence type="predicted"/>
<evidence type="ECO:0008006" key="7">
    <source>
        <dbReference type="Google" id="ProtNLM"/>
    </source>
</evidence>
<feature type="transmembrane region" description="Helical" evidence="4">
    <location>
        <begin position="180"/>
        <end position="201"/>
    </location>
</feature>
<gene>
    <name evidence="5" type="ORF">MBOU_61180</name>
</gene>
<keyword evidence="6" id="KW-1185">Reference proteome</keyword>
<organism evidence="5 6">
    <name type="scientific">Mycobacterium bourgelatii</name>
    <dbReference type="NCBI Taxonomy" id="1273442"/>
    <lineage>
        <taxon>Bacteria</taxon>
        <taxon>Bacillati</taxon>
        <taxon>Actinomycetota</taxon>
        <taxon>Actinomycetes</taxon>
        <taxon>Mycobacteriales</taxon>
        <taxon>Mycobacteriaceae</taxon>
        <taxon>Mycobacterium</taxon>
    </lineage>
</organism>
<evidence type="ECO:0000256" key="1">
    <source>
        <dbReference type="ARBA" id="ARBA00004370"/>
    </source>
</evidence>
<evidence type="ECO:0000256" key="2">
    <source>
        <dbReference type="ARBA" id="ARBA00023136"/>
    </source>
</evidence>
<dbReference type="EMBL" id="BLKZ01000002">
    <property type="protein sequence ID" value="GFG94076.1"/>
    <property type="molecule type" value="Genomic_DNA"/>
</dbReference>
<comment type="caution">
    <text evidence="5">The sequence shown here is derived from an EMBL/GenBank/DDBJ whole genome shotgun (WGS) entry which is preliminary data.</text>
</comment>
<dbReference type="Proteomes" id="UP000465360">
    <property type="component" value="Unassembled WGS sequence"/>
</dbReference>
<name>A0A7I9YZS5_MYCBU</name>
<protein>
    <recommendedName>
        <fullName evidence="7">Mammalian cell entry protein</fullName>
    </recommendedName>
</protein>
<comment type="subcellular location">
    <subcellularLocation>
        <location evidence="1">Membrane</location>
    </subcellularLocation>
</comment>
<keyword evidence="4" id="KW-0812">Transmembrane</keyword>
<evidence type="ECO:0000256" key="3">
    <source>
        <dbReference type="SAM" id="MobiDB-lite"/>
    </source>
</evidence>
<reference evidence="5 6" key="1">
    <citation type="journal article" date="2019" name="Emerg. Microbes Infect.">
        <title>Comprehensive subspecies identification of 175 nontuberculous mycobacteria species based on 7547 genomic profiles.</title>
        <authorList>
            <person name="Matsumoto Y."/>
            <person name="Kinjo T."/>
            <person name="Motooka D."/>
            <person name="Nabeya D."/>
            <person name="Jung N."/>
            <person name="Uechi K."/>
            <person name="Horii T."/>
            <person name="Iida T."/>
            <person name="Fujita J."/>
            <person name="Nakamura S."/>
        </authorList>
    </citation>
    <scope>NUCLEOTIDE SEQUENCE [LARGE SCALE GENOMIC DNA]</scope>
    <source>
        <strain evidence="5 6">JCM 30725</strain>
    </source>
</reference>
<dbReference type="InterPro" id="IPR032710">
    <property type="entry name" value="NTF2-like_dom_sf"/>
</dbReference>
<evidence type="ECO:0000256" key="4">
    <source>
        <dbReference type="SAM" id="Phobius"/>
    </source>
</evidence>